<sequence length="114" mass="12460">MVALYLAGAVVPYLVRFTFQGTDHCSLTTGCQAPGDVFGGPMLVLLIPAMVITIVGPMTAVLFLLMSFTSLARWRREMSDALRRWVFGAAGLTLAFLVFTLLPPGRLLLNWVLD</sequence>
<keyword evidence="1" id="KW-1133">Transmembrane helix</keyword>
<evidence type="ECO:0008006" key="4">
    <source>
        <dbReference type="Google" id="ProtNLM"/>
    </source>
</evidence>
<keyword evidence="1" id="KW-0812">Transmembrane</keyword>
<organism evidence="2 3">
    <name type="scientific">Micromonospora rhizosphaerae</name>
    <dbReference type="NCBI Taxonomy" id="568872"/>
    <lineage>
        <taxon>Bacteria</taxon>
        <taxon>Bacillati</taxon>
        <taxon>Actinomycetota</taxon>
        <taxon>Actinomycetes</taxon>
        <taxon>Micromonosporales</taxon>
        <taxon>Micromonosporaceae</taxon>
        <taxon>Micromonospora</taxon>
    </lineage>
</organism>
<evidence type="ECO:0000313" key="3">
    <source>
        <dbReference type="Proteomes" id="UP000199413"/>
    </source>
</evidence>
<protein>
    <recommendedName>
        <fullName evidence="4">Vitamin K epoxide reductase family protein</fullName>
    </recommendedName>
</protein>
<feature type="transmembrane region" description="Helical" evidence="1">
    <location>
        <begin position="42"/>
        <end position="65"/>
    </location>
</feature>
<keyword evidence="1" id="KW-0472">Membrane</keyword>
<dbReference type="Proteomes" id="UP000199413">
    <property type="component" value="Unassembled WGS sequence"/>
</dbReference>
<reference evidence="3" key="1">
    <citation type="submission" date="2016-06" db="EMBL/GenBank/DDBJ databases">
        <authorList>
            <person name="Varghese N."/>
            <person name="Submissions Spin"/>
        </authorList>
    </citation>
    <scope>NUCLEOTIDE SEQUENCE [LARGE SCALE GENOMIC DNA]</scope>
    <source>
        <strain evidence="3">DSM 45431</strain>
    </source>
</reference>
<name>A0A1C6RJZ9_9ACTN</name>
<gene>
    <name evidence="2" type="ORF">GA0070624_1311</name>
</gene>
<evidence type="ECO:0000313" key="2">
    <source>
        <dbReference type="EMBL" id="SCL17511.1"/>
    </source>
</evidence>
<feature type="transmembrane region" description="Helical" evidence="1">
    <location>
        <begin position="85"/>
        <end position="102"/>
    </location>
</feature>
<dbReference type="EMBL" id="FMHV01000002">
    <property type="protein sequence ID" value="SCL17511.1"/>
    <property type="molecule type" value="Genomic_DNA"/>
</dbReference>
<dbReference type="STRING" id="568872.GA0070624_1311"/>
<proteinExistence type="predicted"/>
<keyword evidence="3" id="KW-1185">Reference proteome</keyword>
<evidence type="ECO:0000256" key="1">
    <source>
        <dbReference type="SAM" id="Phobius"/>
    </source>
</evidence>
<dbReference type="AlphaFoldDB" id="A0A1C6RJZ9"/>
<accession>A0A1C6RJZ9</accession>